<accession>A0AA40E1N2</accession>
<reference evidence="1" key="1">
    <citation type="submission" date="2023-06" db="EMBL/GenBank/DDBJ databases">
        <title>Genome-scale phylogeny and comparative genomics of the fungal order Sordariales.</title>
        <authorList>
            <consortium name="Lawrence Berkeley National Laboratory"/>
            <person name="Hensen N."/>
            <person name="Bonometti L."/>
            <person name="Westerberg I."/>
            <person name="Brannstrom I.O."/>
            <person name="Guillou S."/>
            <person name="Cros-Aarteil S."/>
            <person name="Calhoun S."/>
            <person name="Haridas S."/>
            <person name="Kuo A."/>
            <person name="Mondo S."/>
            <person name="Pangilinan J."/>
            <person name="Riley R."/>
            <person name="Labutti K."/>
            <person name="Andreopoulos B."/>
            <person name="Lipzen A."/>
            <person name="Chen C."/>
            <person name="Yanf M."/>
            <person name="Daum C."/>
            <person name="Ng V."/>
            <person name="Clum A."/>
            <person name="Steindorff A."/>
            <person name="Ohm R."/>
            <person name="Martin F."/>
            <person name="Silar P."/>
            <person name="Natvig D."/>
            <person name="Lalanne C."/>
            <person name="Gautier V."/>
            <person name="Ament-Velasquez S.L."/>
            <person name="Kruys A."/>
            <person name="Hutchinson M.I."/>
            <person name="Powell A.J."/>
            <person name="Barry K."/>
            <person name="Miller A.N."/>
            <person name="Grigoriev I.V."/>
            <person name="Debuchy R."/>
            <person name="Gladieux P."/>
            <person name="Thoren M.H."/>
            <person name="Johannesson H."/>
        </authorList>
    </citation>
    <scope>NUCLEOTIDE SEQUENCE</scope>
    <source>
        <strain evidence="1">SMH4607-1</strain>
    </source>
</reference>
<evidence type="ECO:0000313" key="1">
    <source>
        <dbReference type="EMBL" id="KAK0719373.1"/>
    </source>
</evidence>
<evidence type="ECO:0000313" key="2">
    <source>
        <dbReference type="Proteomes" id="UP001172102"/>
    </source>
</evidence>
<gene>
    <name evidence="1" type="ORF">B0H67DRAFT_599170</name>
</gene>
<organism evidence="1 2">
    <name type="scientific">Lasiosphaeris hirsuta</name>
    <dbReference type="NCBI Taxonomy" id="260670"/>
    <lineage>
        <taxon>Eukaryota</taxon>
        <taxon>Fungi</taxon>
        <taxon>Dikarya</taxon>
        <taxon>Ascomycota</taxon>
        <taxon>Pezizomycotina</taxon>
        <taxon>Sordariomycetes</taxon>
        <taxon>Sordariomycetidae</taxon>
        <taxon>Sordariales</taxon>
        <taxon>Lasiosphaeriaceae</taxon>
        <taxon>Lasiosphaeris</taxon>
    </lineage>
</organism>
<keyword evidence="2" id="KW-1185">Reference proteome</keyword>
<dbReference type="Proteomes" id="UP001172102">
    <property type="component" value="Unassembled WGS sequence"/>
</dbReference>
<proteinExistence type="predicted"/>
<protein>
    <submittedName>
        <fullName evidence="1">Uncharacterized protein</fullName>
    </submittedName>
</protein>
<dbReference type="AlphaFoldDB" id="A0AA40E1N2"/>
<dbReference type="EMBL" id="JAUKUA010000003">
    <property type="protein sequence ID" value="KAK0719373.1"/>
    <property type="molecule type" value="Genomic_DNA"/>
</dbReference>
<comment type="caution">
    <text evidence="1">The sequence shown here is derived from an EMBL/GenBank/DDBJ whole genome shotgun (WGS) entry which is preliminary data.</text>
</comment>
<sequence length="286" mass="31664">MSLIAVNLWRSFTDYYGFLATALHLHASHGIEYADFAQYHAATDRWNDFATIGGQTGSSANRLHYCLASQLLQGCVIPPMVRPATRPSPPRLPPLSPHTSTQNLFVCYMNITSVLATPGLPHPRDLVLDAPVASPFRSGFEAEGDKSGKVAAMDAGDWRRGQMFSRFMRLANQDALQDYHHLEALNLLVTPDEDEKEDRASLAAALVTRATTGNTRALADGLAACDEPESAVRQRETRYFDVAGAQRRVLALKVALAAEMNQRFVADARLWRWVAAVPDGRLWRRC</sequence>
<name>A0AA40E1N2_9PEZI</name>